<keyword evidence="1" id="KW-1133">Transmembrane helix</keyword>
<gene>
    <name evidence="2" type="ORF">DXB16_04265</name>
</gene>
<feature type="transmembrane region" description="Helical" evidence="1">
    <location>
        <begin position="77"/>
        <end position="96"/>
    </location>
</feature>
<organism evidence="2 3">
    <name type="scientific">Dorea longicatena</name>
    <dbReference type="NCBI Taxonomy" id="88431"/>
    <lineage>
        <taxon>Bacteria</taxon>
        <taxon>Bacillati</taxon>
        <taxon>Bacillota</taxon>
        <taxon>Clostridia</taxon>
        <taxon>Lachnospirales</taxon>
        <taxon>Lachnospiraceae</taxon>
        <taxon>Dorea</taxon>
    </lineage>
</organism>
<dbReference type="AlphaFoldDB" id="A0A3E5GG68"/>
<comment type="caution">
    <text evidence="2">The sequence shown here is derived from an EMBL/GenBank/DDBJ whole genome shotgun (WGS) entry which is preliminary data.</text>
</comment>
<proteinExistence type="predicted"/>
<feature type="transmembrane region" description="Helical" evidence="1">
    <location>
        <begin position="20"/>
        <end position="50"/>
    </location>
</feature>
<evidence type="ECO:0000313" key="2">
    <source>
        <dbReference type="EMBL" id="RGO33811.1"/>
    </source>
</evidence>
<protein>
    <submittedName>
        <fullName evidence="2">Uncharacterized protein</fullName>
    </submittedName>
</protein>
<evidence type="ECO:0000256" key="1">
    <source>
        <dbReference type="SAM" id="Phobius"/>
    </source>
</evidence>
<dbReference type="Proteomes" id="UP000261285">
    <property type="component" value="Unassembled WGS sequence"/>
</dbReference>
<sequence>MNNEQYNKERHNRKKQLYRLVLGVQQFLNYPIINLVWILFVIGVICFVKWEQFLISSFEIPVLLDGVFKGCMKFLEVFFPIICVVGIIQFVGYITAMKDEADLSIVFCNKRNAKSQSPILKHKKRDKKSGVIKREFYTTTPMEQWKEKKEAICDRMDIHLIGDITYGGRKKNKGNHIYFESAKGRKPIERGVLYDDTF</sequence>
<name>A0A3E5GG68_9FIRM</name>
<dbReference type="RefSeq" id="WP_117597560.1">
    <property type="nucleotide sequence ID" value="NZ_CABMEZ010000003.1"/>
</dbReference>
<reference evidence="2 3" key="1">
    <citation type="submission" date="2018-08" db="EMBL/GenBank/DDBJ databases">
        <title>A genome reference for cultivated species of the human gut microbiota.</title>
        <authorList>
            <person name="Zou Y."/>
            <person name="Xue W."/>
            <person name="Luo G."/>
        </authorList>
    </citation>
    <scope>NUCLEOTIDE SEQUENCE [LARGE SCALE GENOMIC DNA]</scope>
    <source>
        <strain evidence="2 3">OM02-16</strain>
    </source>
</reference>
<evidence type="ECO:0000313" key="3">
    <source>
        <dbReference type="Proteomes" id="UP000261285"/>
    </source>
</evidence>
<keyword evidence="1" id="KW-0812">Transmembrane</keyword>
<keyword evidence="1" id="KW-0472">Membrane</keyword>
<accession>A0A3E5GG68</accession>
<dbReference type="EMBL" id="QSVN01000003">
    <property type="protein sequence ID" value="RGO33811.1"/>
    <property type="molecule type" value="Genomic_DNA"/>
</dbReference>